<dbReference type="InterPro" id="IPR023796">
    <property type="entry name" value="Serpin_dom"/>
</dbReference>
<proteinExistence type="predicted"/>
<evidence type="ECO:0000259" key="2">
    <source>
        <dbReference type="Pfam" id="PF00079"/>
    </source>
</evidence>
<dbReference type="InterPro" id="IPR036186">
    <property type="entry name" value="Serpin_sf"/>
</dbReference>
<evidence type="ECO:0000256" key="1">
    <source>
        <dbReference type="SAM" id="MobiDB-lite"/>
    </source>
</evidence>
<feature type="domain" description="Serpin" evidence="2">
    <location>
        <begin position="33"/>
        <end position="80"/>
    </location>
</feature>
<dbReference type="AlphaFoldDB" id="A0A5N3UIP9"/>
<dbReference type="Pfam" id="PF00079">
    <property type="entry name" value="Serpin"/>
    <property type="match status" value="1"/>
</dbReference>
<name>A0A5N3UIP9_MUNMU</name>
<accession>A0A5N3UIP9</accession>
<feature type="non-terminal residue" evidence="3">
    <location>
        <position position="1"/>
    </location>
</feature>
<organism evidence="3 4">
    <name type="scientific">Muntiacus muntjak</name>
    <name type="common">Barking deer</name>
    <name type="synonym">Indian muntjac</name>
    <dbReference type="NCBI Taxonomy" id="9888"/>
    <lineage>
        <taxon>Eukaryota</taxon>
        <taxon>Metazoa</taxon>
        <taxon>Chordata</taxon>
        <taxon>Craniata</taxon>
        <taxon>Vertebrata</taxon>
        <taxon>Euteleostomi</taxon>
        <taxon>Mammalia</taxon>
        <taxon>Eutheria</taxon>
        <taxon>Laurasiatheria</taxon>
        <taxon>Artiodactyla</taxon>
        <taxon>Ruminantia</taxon>
        <taxon>Pecora</taxon>
        <taxon>Cervidae</taxon>
        <taxon>Muntiacinae</taxon>
        <taxon>Muntiacus</taxon>
    </lineage>
</organism>
<feature type="region of interest" description="Disordered" evidence="1">
    <location>
        <begin position="105"/>
        <end position="130"/>
    </location>
</feature>
<reference evidence="3 4" key="1">
    <citation type="submission" date="2019-06" db="EMBL/GenBank/DDBJ databases">
        <title>Discovery of a novel chromosome fission-fusion reversal in muntjac.</title>
        <authorList>
            <person name="Mudd A.B."/>
            <person name="Bredeson J.V."/>
            <person name="Baum R."/>
            <person name="Hockemeyer D."/>
            <person name="Rokhsar D.S."/>
        </authorList>
    </citation>
    <scope>NUCLEOTIDE SEQUENCE [LARGE SCALE GENOMIC DNA]</scope>
    <source>
        <strain evidence="3">UTSW_UCB_Mm</strain>
        <tissue evidence="3">Fibroblast cell line</tissue>
    </source>
</reference>
<sequence>EAGASLVWLRMSEARAGGQRGERGCWPKAGRIHELYLPKFSIKNDYELKDTLSQLGIKKIFAGPDLSGITGTGDLAVSQVSLTKCGGRADGSSPGICKIIAFPVTQSPSLGPPKPRRAGCNHGDIRSHLP</sequence>
<evidence type="ECO:0000313" key="3">
    <source>
        <dbReference type="EMBL" id="KAB0336673.1"/>
    </source>
</evidence>
<keyword evidence="4" id="KW-1185">Reference proteome</keyword>
<dbReference type="InterPro" id="IPR042178">
    <property type="entry name" value="Serpin_sf_1"/>
</dbReference>
<dbReference type="Gene3D" id="3.30.497.10">
    <property type="entry name" value="Antithrombin, subunit I, domain 2"/>
    <property type="match status" value="1"/>
</dbReference>
<dbReference type="EMBL" id="VCEA01018038">
    <property type="protein sequence ID" value="KAB0336673.1"/>
    <property type="molecule type" value="Genomic_DNA"/>
</dbReference>
<evidence type="ECO:0000313" key="4">
    <source>
        <dbReference type="Proteomes" id="UP000326458"/>
    </source>
</evidence>
<protein>
    <recommendedName>
        <fullName evidence="2">Serpin domain-containing protein</fullName>
    </recommendedName>
</protein>
<gene>
    <name evidence="3" type="ORF">FD754_025572</name>
</gene>
<comment type="caution">
    <text evidence="3">The sequence shown here is derived from an EMBL/GenBank/DDBJ whole genome shotgun (WGS) entry which is preliminary data.</text>
</comment>
<dbReference type="SUPFAM" id="SSF56574">
    <property type="entry name" value="Serpins"/>
    <property type="match status" value="1"/>
</dbReference>
<dbReference type="Proteomes" id="UP000326458">
    <property type="component" value="Unassembled WGS sequence"/>
</dbReference>